<accession>A0A1I5AU71</accession>
<dbReference type="STRING" id="260086.SAMN05216207_1018136"/>
<gene>
    <name evidence="2" type="ORF">SAMN05216207_1018136</name>
</gene>
<sequence length="164" mass="16943">MATRTRSEQQPDQRTVGQPTVTEMPPGTAPPATNGADEADGPEPVDQLDQLARRTGQGAVRAVQAWTDLCTRAPIALLRSAATTARTTTGGTDARPSVSDVSTAAASARAVSDAGFDVIATVLATQRRMVDQALATQRDLVGRVVESTQGLAAGAVPGGDEYRT</sequence>
<reference evidence="2 3" key="1">
    <citation type="submission" date="2016-10" db="EMBL/GenBank/DDBJ databases">
        <authorList>
            <person name="de Groot N.N."/>
        </authorList>
    </citation>
    <scope>NUCLEOTIDE SEQUENCE [LARGE SCALE GENOMIC DNA]</scope>
    <source>
        <strain evidence="2 3">CGMCC 4.1877</strain>
    </source>
</reference>
<feature type="compositionally biased region" description="Polar residues" evidence="1">
    <location>
        <begin position="12"/>
        <end position="21"/>
    </location>
</feature>
<dbReference type="Proteomes" id="UP000199614">
    <property type="component" value="Unassembled WGS sequence"/>
</dbReference>
<keyword evidence="3" id="KW-1185">Reference proteome</keyword>
<evidence type="ECO:0000256" key="1">
    <source>
        <dbReference type="SAM" id="MobiDB-lite"/>
    </source>
</evidence>
<name>A0A1I5AU71_PSUAM</name>
<protein>
    <submittedName>
        <fullName evidence="2">Uncharacterized protein</fullName>
    </submittedName>
</protein>
<proteinExistence type="predicted"/>
<organism evidence="2 3">
    <name type="scientific">Pseudonocardia ammonioxydans</name>
    <dbReference type="NCBI Taxonomy" id="260086"/>
    <lineage>
        <taxon>Bacteria</taxon>
        <taxon>Bacillati</taxon>
        <taxon>Actinomycetota</taxon>
        <taxon>Actinomycetes</taxon>
        <taxon>Pseudonocardiales</taxon>
        <taxon>Pseudonocardiaceae</taxon>
        <taxon>Pseudonocardia</taxon>
    </lineage>
</organism>
<evidence type="ECO:0000313" key="3">
    <source>
        <dbReference type="Proteomes" id="UP000199614"/>
    </source>
</evidence>
<feature type="compositionally biased region" description="Basic and acidic residues" evidence="1">
    <location>
        <begin position="1"/>
        <end position="11"/>
    </location>
</feature>
<feature type="region of interest" description="Disordered" evidence="1">
    <location>
        <begin position="1"/>
        <end position="45"/>
    </location>
</feature>
<dbReference type="EMBL" id="FOUY01000018">
    <property type="protein sequence ID" value="SFN65942.1"/>
    <property type="molecule type" value="Genomic_DNA"/>
</dbReference>
<dbReference type="AlphaFoldDB" id="A0A1I5AU71"/>
<evidence type="ECO:0000313" key="2">
    <source>
        <dbReference type="EMBL" id="SFN65942.1"/>
    </source>
</evidence>
<dbReference type="RefSeq" id="WP_093345315.1">
    <property type="nucleotide sequence ID" value="NZ_FOUY01000018.1"/>
</dbReference>